<dbReference type="InterPro" id="IPR013324">
    <property type="entry name" value="RNA_pol_sigma_r3/r4-like"/>
</dbReference>
<dbReference type="Pfam" id="PF04542">
    <property type="entry name" value="Sigma70_r2"/>
    <property type="match status" value="1"/>
</dbReference>
<evidence type="ECO:0000259" key="6">
    <source>
        <dbReference type="Pfam" id="PF04542"/>
    </source>
</evidence>
<comment type="similarity">
    <text evidence="1">Belongs to the sigma-70 factor family. ECF subfamily.</text>
</comment>
<evidence type="ECO:0000256" key="5">
    <source>
        <dbReference type="ARBA" id="ARBA00023163"/>
    </source>
</evidence>
<dbReference type="SUPFAM" id="SSF88946">
    <property type="entry name" value="Sigma2 domain of RNA polymerase sigma factors"/>
    <property type="match status" value="1"/>
</dbReference>
<evidence type="ECO:0000313" key="7">
    <source>
        <dbReference type="EMBL" id="MBZ5710796.1"/>
    </source>
</evidence>
<dbReference type="NCBIfam" id="TIGR02937">
    <property type="entry name" value="sigma70-ECF"/>
    <property type="match status" value="1"/>
</dbReference>
<dbReference type="SUPFAM" id="SSF88659">
    <property type="entry name" value="Sigma3 and sigma4 domains of RNA polymerase sigma factors"/>
    <property type="match status" value="1"/>
</dbReference>
<keyword evidence="8" id="KW-1185">Reference proteome</keyword>
<comment type="caution">
    <text evidence="7">The sequence shown here is derived from an EMBL/GenBank/DDBJ whole genome shotgun (WGS) entry which is preliminary data.</text>
</comment>
<dbReference type="Gene3D" id="1.10.1740.10">
    <property type="match status" value="1"/>
</dbReference>
<dbReference type="InterPro" id="IPR036388">
    <property type="entry name" value="WH-like_DNA-bd_sf"/>
</dbReference>
<keyword evidence="4" id="KW-0238">DNA-binding</keyword>
<evidence type="ECO:0000313" key="8">
    <source>
        <dbReference type="Proteomes" id="UP001139031"/>
    </source>
</evidence>
<dbReference type="InterPro" id="IPR007627">
    <property type="entry name" value="RNA_pol_sigma70_r2"/>
</dbReference>
<protein>
    <submittedName>
        <fullName evidence="7">Sigma-70 family RNA polymerase sigma factor</fullName>
    </submittedName>
</protein>
<reference evidence="7" key="1">
    <citation type="submission" date="2021-08" db="EMBL/GenBank/DDBJ databases">
        <authorList>
            <person name="Stevens D.C."/>
        </authorList>
    </citation>
    <scope>NUCLEOTIDE SEQUENCE</scope>
    <source>
        <strain evidence="7">DSM 53165</strain>
    </source>
</reference>
<dbReference type="Proteomes" id="UP001139031">
    <property type="component" value="Unassembled WGS sequence"/>
</dbReference>
<gene>
    <name evidence="7" type="ORF">K7C98_16165</name>
</gene>
<evidence type="ECO:0000256" key="2">
    <source>
        <dbReference type="ARBA" id="ARBA00023015"/>
    </source>
</evidence>
<evidence type="ECO:0000256" key="4">
    <source>
        <dbReference type="ARBA" id="ARBA00023125"/>
    </source>
</evidence>
<feature type="domain" description="RNA polymerase sigma-70 region 2" evidence="6">
    <location>
        <begin position="108"/>
        <end position="175"/>
    </location>
</feature>
<sequence length="276" mass="31328">MSAALVGGMALARGTACVDTCHASFACSEDLHLFVLVVDERDIDRLAGNAVRLSANRYAKVTPPACRRRDLRDTYHAAWPAIFLGSGSATSQAMVSDPDPIIQAVEQIYRQHSAFVWRMAKTRGVPEHSIPDLLQEVFISILEKFPSYHEEGRIRGWIYRIADNHILMYFRKDGRARRRMDAYANAHDVYSKHDSGPDDIVFRNQASLIVQSFLSTISDETREEFFLCCIEGIPVSEAASMLRVNVNTLYGRISALRRRFAEFVLQHRPQAEQRHE</sequence>
<dbReference type="Gene3D" id="1.10.10.10">
    <property type="entry name" value="Winged helix-like DNA-binding domain superfamily/Winged helix DNA-binding domain"/>
    <property type="match status" value="1"/>
</dbReference>
<keyword evidence="2" id="KW-0805">Transcription regulation</keyword>
<dbReference type="InterPro" id="IPR014284">
    <property type="entry name" value="RNA_pol_sigma-70_dom"/>
</dbReference>
<dbReference type="RefSeq" id="WP_224192565.1">
    <property type="nucleotide sequence ID" value="NZ_JAIRAU010000019.1"/>
</dbReference>
<evidence type="ECO:0000256" key="1">
    <source>
        <dbReference type="ARBA" id="ARBA00010641"/>
    </source>
</evidence>
<accession>A0ABS7TRG3</accession>
<name>A0ABS7TRG3_9BACT</name>
<dbReference type="PANTHER" id="PTHR43133:SF8">
    <property type="entry name" value="RNA POLYMERASE SIGMA FACTOR HI_1459-RELATED"/>
    <property type="match status" value="1"/>
</dbReference>
<dbReference type="InterPro" id="IPR013325">
    <property type="entry name" value="RNA_pol_sigma_r2"/>
</dbReference>
<proteinExistence type="inferred from homology"/>
<dbReference type="InterPro" id="IPR039425">
    <property type="entry name" value="RNA_pol_sigma-70-like"/>
</dbReference>
<organism evidence="7 8">
    <name type="scientific">Nannocystis pusilla</name>
    <dbReference type="NCBI Taxonomy" id="889268"/>
    <lineage>
        <taxon>Bacteria</taxon>
        <taxon>Pseudomonadati</taxon>
        <taxon>Myxococcota</taxon>
        <taxon>Polyangia</taxon>
        <taxon>Nannocystales</taxon>
        <taxon>Nannocystaceae</taxon>
        <taxon>Nannocystis</taxon>
    </lineage>
</organism>
<dbReference type="EMBL" id="JAIRAU010000019">
    <property type="protein sequence ID" value="MBZ5710796.1"/>
    <property type="molecule type" value="Genomic_DNA"/>
</dbReference>
<evidence type="ECO:0000256" key="3">
    <source>
        <dbReference type="ARBA" id="ARBA00023082"/>
    </source>
</evidence>
<keyword evidence="5" id="KW-0804">Transcription</keyword>
<dbReference type="PANTHER" id="PTHR43133">
    <property type="entry name" value="RNA POLYMERASE ECF-TYPE SIGMA FACTO"/>
    <property type="match status" value="1"/>
</dbReference>
<keyword evidence="3" id="KW-0731">Sigma factor</keyword>